<name>A0AA36JTA6_9DINO</name>
<evidence type="ECO:0000313" key="2">
    <source>
        <dbReference type="Proteomes" id="UP001178507"/>
    </source>
</evidence>
<organism evidence="1 2">
    <name type="scientific">Effrenium voratum</name>
    <dbReference type="NCBI Taxonomy" id="2562239"/>
    <lineage>
        <taxon>Eukaryota</taxon>
        <taxon>Sar</taxon>
        <taxon>Alveolata</taxon>
        <taxon>Dinophyceae</taxon>
        <taxon>Suessiales</taxon>
        <taxon>Symbiodiniaceae</taxon>
        <taxon>Effrenium</taxon>
    </lineage>
</organism>
<sequence length="108" mass="12089">MPFVSQICQMCIELSQNIECRGSAPLAALARELYWISRYDETFQDRVCHSGNGRISGQCFASACWTGRVNLEQLLKIVSRPACDQFYPSHAVGHVYFTAKKDQGLATP</sequence>
<evidence type="ECO:0000313" key="1">
    <source>
        <dbReference type="EMBL" id="CAJ1411566.1"/>
    </source>
</evidence>
<dbReference type="Proteomes" id="UP001178507">
    <property type="component" value="Unassembled WGS sequence"/>
</dbReference>
<proteinExistence type="predicted"/>
<gene>
    <name evidence="1" type="ORF">EVOR1521_LOCUS32096</name>
</gene>
<reference evidence="1" key="1">
    <citation type="submission" date="2023-08" db="EMBL/GenBank/DDBJ databases">
        <authorList>
            <person name="Chen Y."/>
            <person name="Shah S."/>
            <person name="Dougan E. K."/>
            <person name="Thang M."/>
            <person name="Chan C."/>
        </authorList>
    </citation>
    <scope>NUCLEOTIDE SEQUENCE</scope>
</reference>
<dbReference type="AlphaFoldDB" id="A0AA36JTA6"/>
<comment type="caution">
    <text evidence="1">The sequence shown here is derived from an EMBL/GenBank/DDBJ whole genome shotgun (WGS) entry which is preliminary data.</text>
</comment>
<protein>
    <submittedName>
        <fullName evidence="1">Uncharacterized protein</fullName>
    </submittedName>
</protein>
<accession>A0AA36JTA6</accession>
<keyword evidence="2" id="KW-1185">Reference proteome</keyword>
<dbReference type="EMBL" id="CAUJNA010003881">
    <property type="protein sequence ID" value="CAJ1411566.1"/>
    <property type="molecule type" value="Genomic_DNA"/>
</dbReference>